<dbReference type="Proteomes" id="UP000324897">
    <property type="component" value="Chromosome 2"/>
</dbReference>
<evidence type="ECO:0000313" key="1">
    <source>
        <dbReference type="EMBL" id="TVU25944.1"/>
    </source>
</evidence>
<sequence length="89" mass="9887">MCNIHTCMGQVGGSGVLVTKLTYIFDEETPRRSDLHRSRNFGSEGSCIELNCLALAKCWTYGPFIDIPVIIELVNRVVDGCVFILSYAE</sequence>
<accession>A0A5J9URD4</accession>
<evidence type="ECO:0000313" key="2">
    <source>
        <dbReference type="Proteomes" id="UP000324897"/>
    </source>
</evidence>
<dbReference type="EMBL" id="RWGY01000013">
    <property type="protein sequence ID" value="TVU25944.1"/>
    <property type="molecule type" value="Genomic_DNA"/>
</dbReference>
<dbReference type="AlphaFoldDB" id="A0A5J9URD4"/>
<organism evidence="1 2">
    <name type="scientific">Eragrostis curvula</name>
    <name type="common">weeping love grass</name>
    <dbReference type="NCBI Taxonomy" id="38414"/>
    <lineage>
        <taxon>Eukaryota</taxon>
        <taxon>Viridiplantae</taxon>
        <taxon>Streptophyta</taxon>
        <taxon>Embryophyta</taxon>
        <taxon>Tracheophyta</taxon>
        <taxon>Spermatophyta</taxon>
        <taxon>Magnoliopsida</taxon>
        <taxon>Liliopsida</taxon>
        <taxon>Poales</taxon>
        <taxon>Poaceae</taxon>
        <taxon>PACMAD clade</taxon>
        <taxon>Chloridoideae</taxon>
        <taxon>Eragrostideae</taxon>
        <taxon>Eragrostidinae</taxon>
        <taxon>Eragrostis</taxon>
    </lineage>
</organism>
<keyword evidence="2" id="KW-1185">Reference proteome</keyword>
<feature type="non-terminal residue" evidence="1">
    <location>
        <position position="1"/>
    </location>
</feature>
<proteinExistence type="predicted"/>
<comment type="caution">
    <text evidence="1">The sequence shown here is derived from an EMBL/GenBank/DDBJ whole genome shotgun (WGS) entry which is preliminary data.</text>
</comment>
<reference evidence="1 2" key="1">
    <citation type="journal article" date="2019" name="Sci. Rep.">
        <title>A high-quality genome of Eragrostis curvula grass provides insights into Poaceae evolution and supports new strategies to enhance forage quality.</title>
        <authorList>
            <person name="Carballo J."/>
            <person name="Santos B.A.C.M."/>
            <person name="Zappacosta D."/>
            <person name="Garbus I."/>
            <person name="Selva J.P."/>
            <person name="Gallo C.A."/>
            <person name="Diaz A."/>
            <person name="Albertini E."/>
            <person name="Caccamo M."/>
            <person name="Echenique V."/>
        </authorList>
    </citation>
    <scope>NUCLEOTIDE SEQUENCE [LARGE SCALE GENOMIC DNA]</scope>
    <source>
        <strain evidence="2">cv. Victoria</strain>
        <tissue evidence="1">Leaf</tissue>
    </source>
</reference>
<dbReference type="Gramene" id="TVU25944">
    <property type="protein sequence ID" value="TVU25944"/>
    <property type="gene ID" value="EJB05_28467"/>
</dbReference>
<gene>
    <name evidence="1" type="ORF">EJB05_28467</name>
</gene>
<protein>
    <submittedName>
        <fullName evidence="1">Uncharacterized protein</fullName>
    </submittedName>
</protein>
<name>A0A5J9URD4_9POAL</name>